<dbReference type="InterPro" id="IPR012165">
    <property type="entry name" value="Cyt_c3_hydrogenase_gsu"/>
</dbReference>
<dbReference type="InterPro" id="IPR001433">
    <property type="entry name" value="OxRdtase_FAD/NAD-bd"/>
</dbReference>
<dbReference type="SUPFAM" id="SSF63380">
    <property type="entry name" value="Riboflavin synthase domain-like"/>
    <property type="match status" value="1"/>
</dbReference>
<dbReference type="Proteomes" id="UP000009374">
    <property type="component" value="Unassembled WGS sequence"/>
</dbReference>
<name>C6HZK1_9BACT</name>
<dbReference type="PANTHER" id="PTHR47354">
    <property type="entry name" value="NADH OXIDOREDUCTASE HCR"/>
    <property type="match status" value="1"/>
</dbReference>
<protein>
    <submittedName>
        <fullName evidence="2">Oxidoreductase FAD/NAD(P)-binding domain protein</fullName>
    </submittedName>
</protein>
<dbReference type="GO" id="GO:0051537">
    <property type="term" value="F:2 iron, 2 sulfur cluster binding"/>
    <property type="evidence" value="ECO:0007669"/>
    <property type="project" value="InterPro"/>
</dbReference>
<dbReference type="Pfam" id="PF00970">
    <property type="entry name" value="FAD_binding_6"/>
    <property type="match status" value="1"/>
</dbReference>
<evidence type="ECO:0000313" key="3">
    <source>
        <dbReference type="Proteomes" id="UP000009374"/>
    </source>
</evidence>
<organism evidence="2 3">
    <name type="scientific">Leptospirillum ferrodiazotrophum</name>
    <dbReference type="NCBI Taxonomy" id="412449"/>
    <lineage>
        <taxon>Bacteria</taxon>
        <taxon>Pseudomonadati</taxon>
        <taxon>Nitrospirota</taxon>
        <taxon>Nitrospiria</taxon>
        <taxon>Nitrospirales</taxon>
        <taxon>Nitrospiraceae</taxon>
        <taxon>Leptospirillum</taxon>
    </lineage>
</organism>
<dbReference type="PRINTS" id="PR00406">
    <property type="entry name" value="CYTB5RDTASE"/>
</dbReference>
<dbReference type="PROSITE" id="PS51384">
    <property type="entry name" value="FAD_FR"/>
    <property type="match status" value="1"/>
</dbReference>
<dbReference type="EMBL" id="GG693882">
    <property type="protein sequence ID" value="EES52023.1"/>
    <property type="molecule type" value="Genomic_DNA"/>
</dbReference>
<gene>
    <name evidence="2" type="ORF">UBAL3_95320060</name>
</gene>
<feature type="domain" description="FAD-binding FR-type" evidence="1">
    <location>
        <begin position="4"/>
        <end position="113"/>
    </location>
</feature>
<dbReference type="InterPro" id="IPR001709">
    <property type="entry name" value="Flavoprot_Pyr_Nucl_cyt_Rdtase"/>
</dbReference>
<dbReference type="GO" id="GO:0050660">
    <property type="term" value="F:flavin adenine dinucleotide binding"/>
    <property type="evidence" value="ECO:0007669"/>
    <property type="project" value="InterPro"/>
</dbReference>
<dbReference type="InterPro" id="IPR017938">
    <property type="entry name" value="Riboflavin_synthase-like_b-brl"/>
</dbReference>
<dbReference type="Gene3D" id="3.40.50.80">
    <property type="entry name" value="Nucleotide-binding domain of ferredoxin-NADP reductase (FNR) module"/>
    <property type="match status" value="1"/>
</dbReference>
<dbReference type="Pfam" id="PF00175">
    <property type="entry name" value="NAD_binding_1"/>
    <property type="match status" value="1"/>
</dbReference>
<dbReference type="PANTHER" id="PTHR47354:SF5">
    <property type="entry name" value="PROTEIN RFBI"/>
    <property type="match status" value="1"/>
</dbReference>
<dbReference type="PIRSF" id="PIRSF006816">
    <property type="entry name" value="Cyc3_hyd_g"/>
    <property type="match status" value="1"/>
</dbReference>
<dbReference type="InterPro" id="IPR008333">
    <property type="entry name" value="Cbr1-like_FAD-bd_dom"/>
</dbReference>
<dbReference type="PRINTS" id="PR00371">
    <property type="entry name" value="FPNCR"/>
</dbReference>
<proteinExistence type="predicted"/>
<dbReference type="InterPro" id="IPR050415">
    <property type="entry name" value="MRET"/>
</dbReference>
<dbReference type="InterPro" id="IPR017927">
    <property type="entry name" value="FAD-bd_FR_type"/>
</dbReference>
<accession>C6HZK1</accession>
<evidence type="ECO:0000259" key="1">
    <source>
        <dbReference type="PROSITE" id="PS51384"/>
    </source>
</evidence>
<keyword evidence="3" id="KW-1185">Reference proteome</keyword>
<reference evidence="2 3" key="1">
    <citation type="journal article" date="2009" name="Appl. Environ. Microbiol.">
        <title>Community genomic and proteomic analyses of chemoautotrophic iron-oxidizing "Leptospirillum rubarum" (Group II) and "Leptospirillum ferrodiazotrophum" (Group III) bacteria in acid mine drainage biofilms.</title>
        <authorList>
            <person name="Goltsman D.S."/>
            <person name="Denef V.J."/>
            <person name="Singer S.W."/>
            <person name="VerBerkmoes N.C."/>
            <person name="Lefsrud M."/>
            <person name="Mueller R.S."/>
            <person name="Dick G.J."/>
            <person name="Sun C.L."/>
            <person name="Wheeler K.E."/>
            <person name="Zemla A."/>
            <person name="Baker B.J."/>
            <person name="Hauser L."/>
            <person name="Land M."/>
            <person name="Shah M.B."/>
            <person name="Thelen M.P."/>
            <person name="Hettich R.L."/>
            <person name="Banfield J.F."/>
        </authorList>
    </citation>
    <scope>NUCLEOTIDE SEQUENCE [LARGE SCALE GENOMIC DNA]</scope>
</reference>
<dbReference type="GO" id="GO:0006221">
    <property type="term" value="P:pyrimidine nucleotide biosynthetic process"/>
    <property type="evidence" value="ECO:0007669"/>
    <property type="project" value="InterPro"/>
</dbReference>
<dbReference type="GO" id="GO:0016491">
    <property type="term" value="F:oxidoreductase activity"/>
    <property type="evidence" value="ECO:0007669"/>
    <property type="project" value="InterPro"/>
</dbReference>
<dbReference type="AlphaFoldDB" id="C6HZK1"/>
<dbReference type="SUPFAM" id="SSF52343">
    <property type="entry name" value="Ferredoxin reductase-like, C-terminal NADP-linked domain"/>
    <property type="match status" value="1"/>
</dbReference>
<evidence type="ECO:0000313" key="2">
    <source>
        <dbReference type="EMBL" id="EES52023.1"/>
    </source>
</evidence>
<sequence length="244" mass="27050">MAKKPVVMGTLAEVLPETPRVSTFVVRLPEEAEFSFVSGQFAMLSLPDFLNDKGRPVRRAYSIASSPHDLARKTLSFTITRKGEGGLFSNRIHEARAGDPVSVEGPYGSSFVLDPQDPRPHLFIAAGSGIAPLRSMIRTLLSKEAPPPIELLYGFRGEEDFIYAQELTGYEKSVPNFSLKTAHSRPSSHWTGLSGRVPELLPRLYPSYKGQVVYMCGHPEMVTQTVEWLGTAGFPEEAVRKEQW</sequence>
<dbReference type="Gene3D" id="2.40.30.10">
    <property type="entry name" value="Translation factors"/>
    <property type="match status" value="1"/>
</dbReference>
<dbReference type="InterPro" id="IPR039261">
    <property type="entry name" value="FNR_nucleotide-bd"/>
</dbReference>